<comment type="caution">
    <text evidence="1">The sequence shown here is derived from an EMBL/GenBank/DDBJ whole genome shotgun (WGS) entry which is preliminary data.</text>
</comment>
<sequence length="36" mass="4157">MDDIGMNIIILAYILTHIQSSSLVRKFGDNFDNTYH</sequence>
<name>A0A0F8VBX8_9ZZZZ</name>
<dbReference type="EMBL" id="LAZR01070350">
    <property type="protein sequence ID" value="KKK42083.1"/>
    <property type="molecule type" value="Genomic_DNA"/>
</dbReference>
<protein>
    <submittedName>
        <fullName evidence="1">Uncharacterized protein</fullName>
    </submittedName>
</protein>
<dbReference type="AlphaFoldDB" id="A0A0F8VBX8"/>
<reference evidence="1" key="1">
    <citation type="journal article" date="2015" name="Nature">
        <title>Complex archaea that bridge the gap between prokaryotes and eukaryotes.</title>
        <authorList>
            <person name="Spang A."/>
            <person name="Saw J.H."/>
            <person name="Jorgensen S.L."/>
            <person name="Zaremba-Niedzwiedzka K."/>
            <person name="Martijn J."/>
            <person name="Lind A.E."/>
            <person name="van Eijk R."/>
            <person name="Schleper C."/>
            <person name="Guy L."/>
            <person name="Ettema T.J."/>
        </authorList>
    </citation>
    <scope>NUCLEOTIDE SEQUENCE</scope>
</reference>
<gene>
    <name evidence="1" type="ORF">LCGC14_2348880</name>
</gene>
<proteinExistence type="predicted"/>
<organism evidence="1">
    <name type="scientific">marine sediment metagenome</name>
    <dbReference type="NCBI Taxonomy" id="412755"/>
    <lineage>
        <taxon>unclassified sequences</taxon>
        <taxon>metagenomes</taxon>
        <taxon>ecological metagenomes</taxon>
    </lineage>
</organism>
<evidence type="ECO:0000313" key="1">
    <source>
        <dbReference type="EMBL" id="KKK42083.1"/>
    </source>
</evidence>
<accession>A0A0F8VBX8</accession>